<dbReference type="Pfam" id="PF16158">
    <property type="entry name" value="N_BRCA1_IG"/>
    <property type="match status" value="1"/>
</dbReference>
<dbReference type="InterPro" id="IPR043145">
    <property type="entry name" value="Znf_ZZ_sf"/>
</dbReference>
<dbReference type="CDD" id="cd02340">
    <property type="entry name" value="ZZ_NBR1_like"/>
    <property type="match status" value="2"/>
</dbReference>
<dbReference type="CDD" id="cd14947">
    <property type="entry name" value="NBR1_like"/>
    <property type="match status" value="1"/>
</dbReference>
<dbReference type="PANTHER" id="PTHR20930:SF0">
    <property type="entry name" value="PROTEIN ILRUN"/>
    <property type="match status" value="1"/>
</dbReference>
<dbReference type="EMBL" id="KB822723">
    <property type="protein sequence ID" value="ETN37875.1"/>
    <property type="molecule type" value="Genomic_DNA"/>
</dbReference>
<dbReference type="InterPro" id="IPR013783">
    <property type="entry name" value="Ig-like_fold"/>
</dbReference>
<feature type="compositionally biased region" description="Polar residues" evidence="5">
    <location>
        <begin position="711"/>
        <end position="721"/>
    </location>
</feature>
<dbReference type="Gene3D" id="2.60.40.10">
    <property type="entry name" value="Immunoglobulins"/>
    <property type="match status" value="1"/>
</dbReference>
<evidence type="ECO:0000256" key="1">
    <source>
        <dbReference type="ARBA" id="ARBA00022723"/>
    </source>
</evidence>
<proteinExistence type="predicted"/>
<evidence type="ECO:0000313" key="7">
    <source>
        <dbReference type="EMBL" id="ETN37875.1"/>
    </source>
</evidence>
<dbReference type="InterPro" id="IPR000433">
    <property type="entry name" value="Znf_ZZ"/>
</dbReference>
<evidence type="ECO:0000256" key="2">
    <source>
        <dbReference type="ARBA" id="ARBA00022771"/>
    </source>
</evidence>
<organism evidence="7 8">
    <name type="scientific">Cyphellophora europaea (strain CBS 101466)</name>
    <name type="common">Phialophora europaea</name>
    <dbReference type="NCBI Taxonomy" id="1220924"/>
    <lineage>
        <taxon>Eukaryota</taxon>
        <taxon>Fungi</taxon>
        <taxon>Dikarya</taxon>
        <taxon>Ascomycota</taxon>
        <taxon>Pezizomycotina</taxon>
        <taxon>Eurotiomycetes</taxon>
        <taxon>Chaetothyriomycetidae</taxon>
        <taxon>Chaetothyriales</taxon>
        <taxon>Cyphellophoraceae</taxon>
        <taxon>Cyphellophora</taxon>
    </lineage>
</organism>
<reference evidence="7 8" key="1">
    <citation type="submission" date="2013-03" db="EMBL/GenBank/DDBJ databases">
        <title>The Genome Sequence of Phialophora europaea CBS 101466.</title>
        <authorList>
            <consortium name="The Broad Institute Genomics Platform"/>
            <person name="Cuomo C."/>
            <person name="de Hoog S."/>
            <person name="Gorbushina A."/>
            <person name="Walker B."/>
            <person name="Young S.K."/>
            <person name="Zeng Q."/>
            <person name="Gargeya S."/>
            <person name="Fitzgerald M."/>
            <person name="Haas B."/>
            <person name="Abouelleil A."/>
            <person name="Allen A.W."/>
            <person name="Alvarado L."/>
            <person name="Arachchi H.M."/>
            <person name="Berlin A.M."/>
            <person name="Chapman S.B."/>
            <person name="Gainer-Dewar J."/>
            <person name="Goldberg J."/>
            <person name="Griggs A."/>
            <person name="Gujja S."/>
            <person name="Hansen M."/>
            <person name="Howarth C."/>
            <person name="Imamovic A."/>
            <person name="Ireland A."/>
            <person name="Larimer J."/>
            <person name="McCowan C."/>
            <person name="Murphy C."/>
            <person name="Pearson M."/>
            <person name="Poon T.W."/>
            <person name="Priest M."/>
            <person name="Roberts A."/>
            <person name="Saif S."/>
            <person name="Shea T."/>
            <person name="Sisk P."/>
            <person name="Sykes S."/>
            <person name="Wortman J."/>
            <person name="Nusbaum C."/>
            <person name="Birren B."/>
        </authorList>
    </citation>
    <scope>NUCLEOTIDE SEQUENCE [LARGE SCALE GENOMIC DNA]</scope>
    <source>
        <strain evidence="7 8">CBS 101466</strain>
    </source>
</reference>
<dbReference type="GO" id="GO:0008270">
    <property type="term" value="F:zinc ion binding"/>
    <property type="evidence" value="ECO:0007669"/>
    <property type="project" value="UniProtKB-KW"/>
</dbReference>
<keyword evidence="1" id="KW-0479">Metal-binding</keyword>
<dbReference type="InterPro" id="IPR032350">
    <property type="entry name" value="Nbr1_FW"/>
</dbReference>
<name>W2RNJ3_CYPE1</name>
<dbReference type="eggNOG" id="KOG4582">
    <property type="taxonomic scope" value="Eukaryota"/>
</dbReference>
<keyword evidence="2 4" id="KW-0863">Zinc-finger</keyword>
<keyword evidence="8" id="KW-1185">Reference proteome</keyword>
<evidence type="ECO:0000256" key="3">
    <source>
        <dbReference type="ARBA" id="ARBA00022833"/>
    </source>
</evidence>
<dbReference type="VEuPathDB" id="FungiDB:HMPREF1541_07498"/>
<dbReference type="PROSITE" id="PS50135">
    <property type="entry name" value="ZF_ZZ_2"/>
    <property type="match status" value="1"/>
</dbReference>
<keyword evidence="3" id="KW-0862">Zinc</keyword>
<dbReference type="AlphaFoldDB" id="W2RNJ3"/>
<evidence type="ECO:0000256" key="5">
    <source>
        <dbReference type="SAM" id="MobiDB-lite"/>
    </source>
</evidence>
<dbReference type="Pfam" id="PF00569">
    <property type="entry name" value="ZZ"/>
    <property type="match status" value="3"/>
</dbReference>
<evidence type="ECO:0000256" key="4">
    <source>
        <dbReference type="PROSITE-ProRule" id="PRU00228"/>
    </source>
</evidence>
<dbReference type="OrthoDB" id="661148at2759"/>
<dbReference type="SUPFAM" id="SSF57850">
    <property type="entry name" value="RING/U-box"/>
    <property type="match status" value="4"/>
</dbReference>
<feature type="region of interest" description="Disordered" evidence="5">
    <location>
        <begin position="696"/>
        <end position="758"/>
    </location>
</feature>
<dbReference type="STRING" id="1220924.W2RNJ3"/>
<dbReference type="GeneID" id="19974837"/>
<dbReference type="CDD" id="cd02249">
    <property type="entry name" value="ZZ"/>
    <property type="match status" value="1"/>
</dbReference>
<dbReference type="SMART" id="SM00291">
    <property type="entry name" value="ZnF_ZZ"/>
    <property type="match status" value="4"/>
</dbReference>
<dbReference type="Gene3D" id="3.30.60.90">
    <property type="match status" value="4"/>
</dbReference>
<evidence type="ECO:0000259" key="6">
    <source>
        <dbReference type="PROSITE" id="PS50135"/>
    </source>
</evidence>
<protein>
    <recommendedName>
        <fullName evidence="6">ZZ-type domain-containing protein</fullName>
    </recommendedName>
</protein>
<gene>
    <name evidence="7" type="ORF">HMPREF1541_07498</name>
</gene>
<dbReference type="InParanoid" id="W2RNJ3"/>
<dbReference type="Proteomes" id="UP000030752">
    <property type="component" value="Unassembled WGS sequence"/>
</dbReference>
<accession>W2RNJ3</accession>
<sequence>MATAMPPSTPGSPVNADTLVVVKVLYGNQNRRFKLPLRDLGAQVLPQKLRVLLTVADGTELLLERYSDSAGTYVTLDSTNPSVYKQLYRAAKAKLKLRLKATIMPPNKPQAVAVDLLDDKALEREKIKPVDIKPEPRSTYLETVLSQPVPANKAQGPFKTSTGNTRMPGAFCSGDSYMDPPPRPAPRSKDFSQPTLPCFRDFTGTFSIDCNSCGTSVPNEHYHCSICEKGDFDLCQKCVQNGVTCEGEDHWLIKRSIRNGIIVPSVTETCAPRKPKEEEPPMQIPGVPDYDERTCNSCINQLPASAFVTCMDCADFDLCQSCFLANEHGHALAHTFEPVNPILHQTVNFQIKSLCRQARGLVHQATCDGCNKQIIGVRNKCLTCPDWDYCSSCYPAAPDTHPGHRFASLYEPLEYVPSNKEHHRGIFCDGPLCAGGRTRGYIRGDRYKCTVCHDTDFCSNCEALPTNPHNKSHPVIKIKTPIRHVSISTIHESENGQELGQLGDRRLAKHASTETNRTTSTNAATQVQTVAEVLPAEEEPVAPSTWRATEPKTATPADLQAWYESDSTPDGSNFGPKRFVSQSWTLRNPGPETWPAGCAVHYIGGDDMRNLDAHHPSSVSSMDLANRSNVLEESLEPGKTAVFRVLLKSPAREGRYISYWRLKTPDGMPFGHKLWVDINVKDTSIELPIRTAVSIEPQQGTVKDEGAEETNGPQDQQSSTMIFPKLDKESPVSSIHDVSETAPESATAKPEEHDLLDDVESLELEDESDDGFLTDEEYDVLDASDEDFLDAQAAMGPK</sequence>
<dbReference type="HOGENOM" id="CLU_007590_0_0_1"/>
<dbReference type="RefSeq" id="XP_008720044.1">
    <property type="nucleotide sequence ID" value="XM_008721822.1"/>
</dbReference>
<feature type="domain" description="ZZ-type" evidence="6">
    <location>
        <begin position="362"/>
        <end position="411"/>
    </location>
</feature>
<evidence type="ECO:0000313" key="8">
    <source>
        <dbReference type="Proteomes" id="UP000030752"/>
    </source>
</evidence>
<dbReference type="PANTHER" id="PTHR20930">
    <property type="entry name" value="OVARIAN CARCINOMA ANTIGEN CA125-RELATED"/>
    <property type="match status" value="1"/>
</dbReference>